<protein>
    <submittedName>
        <fullName evidence="1">Uncharacterized protein</fullName>
    </submittedName>
</protein>
<reference evidence="1 2" key="1">
    <citation type="submission" date="2018-01" db="EMBL/GenBank/DDBJ databases">
        <title>Complete genome sequence of Flavivirga eckloniae ECD14 isolated from seaweed Ecklonia cava.</title>
        <authorList>
            <person name="Lee J.H."/>
            <person name="Baik K.S."/>
            <person name="Seong C.N."/>
        </authorList>
    </citation>
    <scope>NUCLEOTIDE SEQUENCE [LARGE SCALE GENOMIC DNA]</scope>
    <source>
        <strain evidence="1 2">ECD14</strain>
    </source>
</reference>
<dbReference type="AlphaFoldDB" id="A0A2K9PQZ1"/>
<dbReference type="KEGG" id="fek:C1H87_12410"/>
<name>A0A2K9PQZ1_9FLAO</name>
<dbReference type="Proteomes" id="UP000235826">
    <property type="component" value="Chromosome"/>
</dbReference>
<evidence type="ECO:0000313" key="1">
    <source>
        <dbReference type="EMBL" id="AUP79465.1"/>
    </source>
</evidence>
<dbReference type="EMBL" id="CP025791">
    <property type="protein sequence ID" value="AUP79465.1"/>
    <property type="molecule type" value="Genomic_DNA"/>
</dbReference>
<evidence type="ECO:0000313" key="2">
    <source>
        <dbReference type="Proteomes" id="UP000235826"/>
    </source>
</evidence>
<sequence>MGLGYFFVNPDKKEYFNPALSGGYLRRRQVFKEELHLYALELLMCEFPGENHKILNKNLRSWSGDRLLVLSDNDWTYPDQSLSKVKNSNQENYPIKKYRDITEELSLYLVENEPEFAEKFIPQLFIESLLFIELVNLNYRIKDKSIENLIVKHFGKDWEKKYRKSFANPATNIDQIERLKRIKKHNKT</sequence>
<proteinExistence type="predicted"/>
<keyword evidence="2" id="KW-1185">Reference proteome</keyword>
<dbReference type="RefSeq" id="WP_102756120.1">
    <property type="nucleotide sequence ID" value="NZ_CP025791.1"/>
</dbReference>
<gene>
    <name evidence="1" type="ORF">C1H87_12410</name>
</gene>
<accession>A0A2K9PQZ1</accession>
<organism evidence="1 2">
    <name type="scientific">Flavivirga eckloniae</name>
    <dbReference type="NCBI Taxonomy" id="1803846"/>
    <lineage>
        <taxon>Bacteria</taxon>
        <taxon>Pseudomonadati</taxon>
        <taxon>Bacteroidota</taxon>
        <taxon>Flavobacteriia</taxon>
        <taxon>Flavobacteriales</taxon>
        <taxon>Flavobacteriaceae</taxon>
        <taxon>Flavivirga</taxon>
    </lineage>
</organism>